<gene>
    <name evidence="1" type="ORF">F7Q91_22600</name>
</gene>
<dbReference type="GeneID" id="77343905"/>
<organism evidence="1 2">
    <name type="scientific">Vibrio chagasii</name>
    <dbReference type="NCBI Taxonomy" id="170679"/>
    <lineage>
        <taxon>Bacteria</taxon>
        <taxon>Pseudomonadati</taxon>
        <taxon>Pseudomonadota</taxon>
        <taxon>Gammaproteobacteria</taxon>
        <taxon>Vibrionales</taxon>
        <taxon>Vibrionaceae</taxon>
        <taxon>Vibrio</taxon>
    </lineage>
</organism>
<dbReference type="Proteomes" id="UP000423756">
    <property type="component" value="Unassembled WGS sequence"/>
</dbReference>
<proteinExistence type="predicted"/>
<name>A0A7V7NQ41_9VIBR</name>
<sequence>MVNSISLVKSSQHRLIKTIYERIVGTSQCLLTINELNSAEEAQNAVCVSGKYGKVMLDDQAWVNFLSKEFGSVFNLVNSEISECKNLCKLVLTDKIDNLFKVGAHCSSNLKYFQVIGSVDFTVGLSLEYLSQNFVELYSKSHGVSINKSKLLSLCNKEEVSLDCVIRGVTVNINEILALEVGSVISTKNIIENGLELYHDGDYLPNRIFISNGKNTKIIVG</sequence>
<evidence type="ECO:0000313" key="1">
    <source>
        <dbReference type="EMBL" id="KAB0470286.1"/>
    </source>
</evidence>
<accession>A0A7V7NQ41</accession>
<dbReference type="RefSeq" id="WP_137407175.1">
    <property type="nucleotide sequence ID" value="NZ_AP025466.1"/>
</dbReference>
<comment type="caution">
    <text evidence="1">The sequence shown here is derived from an EMBL/GenBank/DDBJ whole genome shotgun (WGS) entry which is preliminary data.</text>
</comment>
<dbReference type="AlphaFoldDB" id="A0A7V7NQ41"/>
<dbReference type="EMBL" id="VZPX01000069">
    <property type="protein sequence ID" value="KAB0470286.1"/>
    <property type="molecule type" value="Genomic_DNA"/>
</dbReference>
<protein>
    <submittedName>
        <fullName evidence="1">Uncharacterized protein</fullName>
    </submittedName>
</protein>
<reference evidence="1 2" key="1">
    <citation type="submission" date="2019-09" db="EMBL/GenBank/DDBJ databases">
        <title>Draft genome sequences of 48 bacterial type strains from the CCUG.</title>
        <authorList>
            <person name="Tunovic T."/>
            <person name="Pineiro-Iglesias B."/>
            <person name="Unosson C."/>
            <person name="Inganas E."/>
            <person name="Ohlen M."/>
            <person name="Cardew S."/>
            <person name="Jensie-Markopoulos S."/>
            <person name="Salva-Serra F."/>
            <person name="Jaen-Luchoro D."/>
            <person name="Karlsson R."/>
            <person name="Svensson-Stadler L."/>
            <person name="Chun J."/>
            <person name="Moore E."/>
        </authorList>
    </citation>
    <scope>NUCLEOTIDE SEQUENCE [LARGE SCALE GENOMIC DNA]</scope>
    <source>
        <strain evidence="1 2">CCUG 48643</strain>
    </source>
</reference>
<evidence type="ECO:0000313" key="2">
    <source>
        <dbReference type="Proteomes" id="UP000423756"/>
    </source>
</evidence>